<evidence type="ECO:0000256" key="3">
    <source>
        <dbReference type="ARBA" id="ARBA00022723"/>
    </source>
</evidence>
<dbReference type="Proteomes" id="UP001597296">
    <property type="component" value="Unassembled WGS sequence"/>
</dbReference>
<evidence type="ECO:0000256" key="4">
    <source>
        <dbReference type="ARBA" id="ARBA00023004"/>
    </source>
</evidence>
<feature type="binding site" evidence="7">
    <location>
        <position position="179"/>
    </location>
    <ligand>
        <name>substrate</name>
    </ligand>
</feature>
<evidence type="ECO:0000313" key="9">
    <source>
        <dbReference type="EMBL" id="MFD2232513.1"/>
    </source>
</evidence>
<keyword evidence="5 7" id="KW-0012">Acyltransferase</keyword>
<dbReference type="NCBIfam" id="TIGR00329">
    <property type="entry name" value="gcp_kae1"/>
    <property type="match status" value="1"/>
</dbReference>
<evidence type="ECO:0000259" key="8">
    <source>
        <dbReference type="Pfam" id="PF00814"/>
    </source>
</evidence>
<comment type="similarity">
    <text evidence="7">Belongs to the KAE1 / TsaD family.</text>
</comment>
<evidence type="ECO:0000256" key="1">
    <source>
        <dbReference type="ARBA" id="ARBA00022679"/>
    </source>
</evidence>
<protein>
    <recommendedName>
        <fullName evidence="7">tRNA N6-adenosine threonylcarbamoyltransferase</fullName>
        <ecNumber evidence="7">2.3.1.234</ecNumber>
    </recommendedName>
    <alternativeName>
        <fullName evidence="7">N6-L-threonylcarbamoyladenine synthase</fullName>
        <shortName evidence="7">t(6)A synthase</shortName>
    </alternativeName>
    <alternativeName>
        <fullName evidence="7">t(6)A37 threonylcarbamoyladenosine biosynthesis protein TsaD</fullName>
    </alternativeName>
    <alternativeName>
        <fullName evidence="7">tRNA threonylcarbamoyladenosine biosynthesis protein TsaD</fullName>
    </alternativeName>
</protein>
<dbReference type="PANTHER" id="PTHR11735:SF6">
    <property type="entry name" value="TRNA N6-ADENOSINE THREONYLCARBAMOYLTRANSFERASE, MITOCHONDRIAL"/>
    <property type="match status" value="1"/>
</dbReference>
<dbReference type="InterPro" id="IPR000905">
    <property type="entry name" value="Gcp-like_dom"/>
</dbReference>
<dbReference type="NCBIfam" id="TIGR03723">
    <property type="entry name" value="T6A_TsaD_YgjD"/>
    <property type="match status" value="1"/>
</dbReference>
<name>A0ABW5C907_9PROT</name>
<dbReference type="CDD" id="cd24133">
    <property type="entry name" value="ASKHA_NBD_TsaD_bac"/>
    <property type="match status" value="1"/>
</dbReference>
<dbReference type="RefSeq" id="WP_377313883.1">
    <property type="nucleotide sequence ID" value="NZ_JBHUIY010000002.1"/>
</dbReference>
<dbReference type="HAMAP" id="MF_01445">
    <property type="entry name" value="TsaD"/>
    <property type="match status" value="1"/>
</dbReference>
<feature type="binding site" evidence="7">
    <location>
        <position position="166"/>
    </location>
    <ligand>
        <name>substrate</name>
    </ligand>
</feature>
<keyword evidence="1 7" id="KW-0808">Transferase</keyword>
<evidence type="ECO:0000313" key="10">
    <source>
        <dbReference type="Proteomes" id="UP001597296"/>
    </source>
</evidence>
<keyword evidence="7" id="KW-0963">Cytoplasm</keyword>
<accession>A0ABW5C907</accession>
<comment type="caution">
    <text evidence="9">The sequence shown here is derived from an EMBL/GenBank/DDBJ whole genome shotgun (WGS) entry which is preliminary data.</text>
</comment>
<dbReference type="EC" id="2.3.1.234" evidence="7"/>
<comment type="subcellular location">
    <subcellularLocation>
        <location evidence="7">Cytoplasm</location>
    </subcellularLocation>
</comment>
<feature type="binding site" evidence="7">
    <location>
        <position position="278"/>
    </location>
    <ligand>
        <name>substrate</name>
    </ligand>
</feature>
<keyword evidence="4 7" id="KW-0408">Iron</keyword>
<dbReference type="EMBL" id="JBHUIY010000002">
    <property type="protein sequence ID" value="MFD2232513.1"/>
    <property type="molecule type" value="Genomic_DNA"/>
</dbReference>
<dbReference type="InterPro" id="IPR022450">
    <property type="entry name" value="TsaD"/>
</dbReference>
<dbReference type="Pfam" id="PF00814">
    <property type="entry name" value="TsaD"/>
    <property type="match status" value="1"/>
</dbReference>
<dbReference type="InterPro" id="IPR017861">
    <property type="entry name" value="KAE1/TsaD"/>
</dbReference>
<dbReference type="GO" id="GO:0061711">
    <property type="term" value="F:tRNA N(6)-L-threonylcarbamoyladenine synthase activity"/>
    <property type="evidence" value="ECO:0007669"/>
    <property type="project" value="UniProtKB-EC"/>
</dbReference>
<keyword evidence="3 7" id="KW-0479">Metal-binding</keyword>
<dbReference type="SUPFAM" id="SSF53067">
    <property type="entry name" value="Actin-like ATPase domain"/>
    <property type="match status" value="2"/>
</dbReference>
<comment type="function">
    <text evidence="7">Required for the formation of a threonylcarbamoyl group on adenosine at position 37 (t(6)A37) in tRNAs that read codons beginning with adenine. Is involved in the transfer of the threonylcarbamoyl moiety of threonylcarbamoyl-AMP (TC-AMP) to the N6 group of A37, together with TsaE and TsaB. TsaD likely plays a direct catalytic role in this reaction.</text>
</comment>
<feature type="binding site" evidence="7">
    <location>
        <begin position="133"/>
        <end position="137"/>
    </location>
    <ligand>
        <name>substrate</name>
    </ligand>
</feature>
<dbReference type="PANTHER" id="PTHR11735">
    <property type="entry name" value="TRNA N6-ADENOSINE THREONYLCARBAMOYLTRANSFERASE"/>
    <property type="match status" value="1"/>
</dbReference>
<evidence type="ECO:0000256" key="7">
    <source>
        <dbReference type="HAMAP-Rule" id="MF_01445"/>
    </source>
</evidence>
<proteinExistence type="inferred from homology"/>
<feature type="domain" description="Gcp-like" evidence="8">
    <location>
        <begin position="23"/>
        <end position="313"/>
    </location>
</feature>
<organism evidence="9 10">
    <name type="scientific">Phaeospirillum tilakii</name>
    <dbReference type="NCBI Taxonomy" id="741673"/>
    <lineage>
        <taxon>Bacteria</taxon>
        <taxon>Pseudomonadati</taxon>
        <taxon>Pseudomonadota</taxon>
        <taxon>Alphaproteobacteria</taxon>
        <taxon>Rhodospirillales</taxon>
        <taxon>Rhodospirillaceae</taxon>
        <taxon>Phaeospirillum</taxon>
    </lineage>
</organism>
<keyword evidence="2 7" id="KW-0819">tRNA processing</keyword>
<comment type="cofactor">
    <cofactor evidence="7">
        <name>Fe(2+)</name>
        <dbReference type="ChEBI" id="CHEBI:29033"/>
    </cofactor>
    <text evidence="7">Binds 1 Fe(2+) ion per subunit.</text>
</comment>
<gene>
    <name evidence="7 9" type="primary">tsaD</name>
    <name evidence="9" type="ORF">ACFSNB_01715</name>
</gene>
<feature type="binding site" evidence="7">
    <location>
        <position position="115"/>
    </location>
    <ligand>
        <name>Fe cation</name>
        <dbReference type="ChEBI" id="CHEBI:24875"/>
    </ligand>
</feature>
<feature type="binding site" evidence="7">
    <location>
        <position position="306"/>
    </location>
    <ligand>
        <name>Fe cation</name>
        <dbReference type="ChEBI" id="CHEBI:24875"/>
    </ligand>
</feature>
<comment type="caution">
    <text evidence="7">Lacks conserved residue(s) required for the propagation of feature annotation.</text>
</comment>
<dbReference type="InterPro" id="IPR043129">
    <property type="entry name" value="ATPase_NBD"/>
</dbReference>
<feature type="binding site" evidence="7">
    <location>
        <position position="111"/>
    </location>
    <ligand>
        <name>Fe cation</name>
        <dbReference type="ChEBI" id="CHEBI:24875"/>
    </ligand>
</feature>
<evidence type="ECO:0000256" key="6">
    <source>
        <dbReference type="ARBA" id="ARBA00048117"/>
    </source>
</evidence>
<evidence type="ECO:0000256" key="2">
    <source>
        <dbReference type="ARBA" id="ARBA00022694"/>
    </source>
</evidence>
<comment type="catalytic activity">
    <reaction evidence="6 7">
        <text>L-threonylcarbamoyladenylate + adenosine(37) in tRNA = N(6)-L-threonylcarbamoyladenosine(37) in tRNA + AMP + H(+)</text>
        <dbReference type="Rhea" id="RHEA:37059"/>
        <dbReference type="Rhea" id="RHEA-COMP:10162"/>
        <dbReference type="Rhea" id="RHEA-COMP:10163"/>
        <dbReference type="ChEBI" id="CHEBI:15378"/>
        <dbReference type="ChEBI" id="CHEBI:73682"/>
        <dbReference type="ChEBI" id="CHEBI:74411"/>
        <dbReference type="ChEBI" id="CHEBI:74418"/>
        <dbReference type="ChEBI" id="CHEBI:456215"/>
        <dbReference type="EC" id="2.3.1.234"/>
    </reaction>
</comment>
<reference evidence="10" key="1">
    <citation type="journal article" date="2019" name="Int. J. Syst. Evol. Microbiol.">
        <title>The Global Catalogue of Microorganisms (GCM) 10K type strain sequencing project: providing services to taxonomists for standard genome sequencing and annotation.</title>
        <authorList>
            <consortium name="The Broad Institute Genomics Platform"/>
            <consortium name="The Broad Institute Genome Sequencing Center for Infectious Disease"/>
            <person name="Wu L."/>
            <person name="Ma J."/>
        </authorList>
    </citation>
    <scope>NUCLEOTIDE SEQUENCE [LARGE SCALE GENOMIC DNA]</scope>
    <source>
        <strain evidence="10">KCTC 15012</strain>
    </source>
</reference>
<sequence length="351" mass="36514">MLVLGIETSCDETAAALVDDGRNVLAQRVLSQIEEHKPFGGVVPEVAARSHLLHLDRLIAETMAEAGRRFAELDAVAATAGPGLIGGVIVGATTGKALALAAGKPFLAVNHLEGHALTARLTDGIDFPYLLLLVSGGHCQLLAVEGVGRYRRLGTTIDDAAGEAFDKVAKMAGLGYPGGPAIQQAALSGDPARFALPRPMKGRPDCDFSFSGLKNAVRLLIESLPRPLSPTDAADVAAGFQAALVDSIADRVTRAARRFRAEWPDGRHLVVSGGVAANAALRQTLAEVATRAGLALLAPPLALCTDNAAMIAWAGIEKLRLGHSDPLDFAPRPRWPLDPTAPRAVGAGVKA</sequence>
<evidence type="ECO:0000256" key="5">
    <source>
        <dbReference type="ARBA" id="ARBA00023315"/>
    </source>
</evidence>
<dbReference type="Gene3D" id="3.30.420.40">
    <property type="match status" value="2"/>
</dbReference>
<keyword evidence="10" id="KW-1185">Reference proteome</keyword>
<dbReference type="PRINTS" id="PR00789">
    <property type="entry name" value="OSIALOPTASE"/>
</dbReference>